<proteinExistence type="predicted"/>
<feature type="signal peptide" evidence="1">
    <location>
        <begin position="1"/>
        <end position="26"/>
    </location>
</feature>
<sequence length="364" mass="38176">MRRHTRAFAALSITALGLLGLGATNAPPADALSPCRSAPMPPDWCFSPPAAPVAPTGLSATAVMQTRVSLTWADNSGSESAYFVRRTVGGVVGQPVALAANSTAYTDPGAPPDSVIQYDVYADACNIYGCTDSRVASRTVRTKPQPATPELSVSGGQDGYWYYKSWSYPFNRVWVTLPSYTITGTAVDWDTTGAVQLVLTDNGVQQDDAGTAAGMSAGFNAANPGYGDNHGFTIHRAALPAEGTHYACVTARGVGAGGDSPTKCVTYFVEGAPYWPVLTQTADRVSVAFTDMNDHETGYILQRQDAAGWIQAASMGPVAGHGTRQSLAVSDSVPSGVCYRVLMNYSTMQGNSYSMTSSTVCTKG</sequence>
<dbReference type="GO" id="GO:0005975">
    <property type="term" value="P:carbohydrate metabolic process"/>
    <property type="evidence" value="ECO:0007669"/>
    <property type="project" value="UniProtKB-ARBA"/>
</dbReference>
<reference evidence="2 3" key="1">
    <citation type="submission" date="2019-05" db="EMBL/GenBank/DDBJ databases">
        <authorList>
            <person name="Lee S.D."/>
        </authorList>
    </citation>
    <scope>NUCLEOTIDE SEQUENCE [LARGE SCALE GENOMIC DNA]</scope>
    <source>
        <strain evidence="2 3">C5-26</strain>
    </source>
</reference>
<protein>
    <recommendedName>
        <fullName evidence="4">Fibronectin type-III domain-containing protein</fullName>
    </recommendedName>
</protein>
<dbReference type="Proteomes" id="UP000320244">
    <property type="component" value="Unassembled WGS sequence"/>
</dbReference>
<gene>
    <name evidence="2" type="ORF">FGL98_13015</name>
</gene>
<dbReference type="OrthoDB" id="9764271at2"/>
<evidence type="ECO:0000313" key="3">
    <source>
        <dbReference type="Proteomes" id="UP000320244"/>
    </source>
</evidence>
<dbReference type="RefSeq" id="WP_146317198.1">
    <property type="nucleotide sequence ID" value="NZ_VCQV01000017.1"/>
</dbReference>
<feature type="chain" id="PRO_5039213995" description="Fibronectin type-III domain-containing protein" evidence="1">
    <location>
        <begin position="27"/>
        <end position="364"/>
    </location>
</feature>
<accession>A0A563E1E9</accession>
<evidence type="ECO:0008006" key="4">
    <source>
        <dbReference type="Google" id="ProtNLM"/>
    </source>
</evidence>
<keyword evidence="3" id="KW-1185">Reference proteome</keyword>
<keyword evidence="1" id="KW-0732">Signal</keyword>
<comment type="caution">
    <text evidence="2">The sequence shown here is derived from an EMBL/GenBank/DDBJ whole genome shotgun (WGS) entry which is preliminary data.</text>
</comment>
<dbReference type="SUPFAM" id="SSF49265">
    <property type="entry name" value="Fibronectin type III"/>
    <property type="match status" value="1"/>
</dbReference>
<dbReference type="Gene3D" id="2.60.40.10">
    <property type="entry name" value="Immunoglobulins"/>
    <property type="match status" value="1"/>
</dbReference>
<dbReference type="EMBL" id="VCQV01000017">
    <property type="protein sequence ID" value="TWP35724.1"/>
    <property type="molecule type" value="Genomic_DNA"/>
</dbReference>
<dbReference type="InterPro" id="IPR013783">
    <property type="entry name" value="Ig-like_fold"/>
</dbReference>
<dbReference type="InterPro" id="IPR036116">
    <property type="entry name" value="FN3_sf"/>
</dbReference>
<evidence type="ECO:0000313" key="2">
    <source>
        <dbReference type="EMBL" id="TWP35724.1"/>
    </source>
</evidence>
<dbReference type="AlphaFoldDB" id="A0A563E1E9"/>
<name>A0A563E1E9_9MICO</name>
<evidence type="ECO:0000256" key="1">
    <source>
        <dbReference type="SAM" id="SignalP"/>
    </source>
</evidence>
<organism evidence="2 3">
    <name type="scientific">Leekyejoonella antrihumi</name>
    <dbReference type="NCBI Taxonomy" id="1660198"/>
    <lineage>
        <taxon>Bacteria</taxon>
        <taxon>Bacillati</taxon>
        <taxon>Actinomycetota</taxon>
        <taxon>Actinomycetes</taxon>
        <taxon>Micrococcales</taxon>
        <taxon>Dermacoccaceae</taxon>
        <taxon>Leekyejoonella</taxon>
    </lineage>
</organism>
<reference evidence="2 3" key="2">
    <citation type="submission" date="2019-08" db="EMBL/GenBank/DDBJ databases">
        <title>Jejuicoccus antrihumi gen. nov., sp. nov., a new member of the family Dermacoccaceae isolated from a cave.</title>
        <authorList>
            <person name="Schumann P."/>
            <person name="Kim I.S."/>
        </authorList>
    </citation>
    <scope>NUCLEOTIDE SEQUENCE [LARGE SCALE GENOMIC DNA]</scope>
    <source>
        <strain evidence="2 3">C5-26</strain>
    </source>
</reference>